<dbReference type="Proteomes" id="UP000306319">
    <property type="component" value="Unassembled WGS sequence"/>
</dbReference>
<accession>A0AC61RLP9</accession>
<organism evidence="1 2">
    <name type="scientific">Lepagella muris</name>
    <dbReference type="NCBI Taxonomy" id="3032870"/>
    <lineage>
        <taxon>Bacteria</taxon>
        <taxon>Pseudomonadati</taxon>
        <taxon>Bacteroidota</taxon>
        <taxon>Bacteroidia</taxon>
        <taxon>Bacteroidales</taxon>
        <taxon>Muribaculaceae</taxon>
        <taxon>Lepagella</taxon>
    </lineage>
</organism>
<name>A0AC61RLP9_9BACT</name>
<sequence length="555" mass="62608">MKNIFELILISILLCVVGCSRSASDYNSIIDDAERVSQTDADSAMAILDAIDPSDLSVDSIRAKYHYLRAWGHMRQNRSMVADSLISVAHSYYSGKDAVRDMQSGTALAWYKFWIGDTPGAISLLDSLVERRDTPDSLLAETLRIRVLLGASEYQGNQLVPLARRLMNIETDSMRKLEAKYLLLSAYEYSNKVDSALMLTDELIGYAKSHKWGDKHFQFMLEQSQLLTELGREGESQQTIDYIFSHAGPDNGAADYLHLQTAINALNRGNLATASRELAVADSLAVKMRSADDVYYHSYSNLLHAMIDFKLSGRVKLSHVNGLNNRQQERFNRMKASQWESERGALQQQTRALSLKAESEHKTVVILVIILFAVVAIGVALWIIRHRRQRERENEERAEALQKMVDELKSARLAPVPVDVKTPAALRRAMLQQLGIIKMVAETPTEQNREMLRKISSIESDTNGELVNWHNVYELIDNLYSGFYSKLKSEFADSLSDKETQIIVLMIAGFSTKEISVITSQTASTIYVRKSSVRKKIGVPEKEDIVAFLREKFAE</sequence>
<protein>
    <submittedName>
        <fullName evidence="1">Uncharacterized protein</fullName>
    </submittedName>
</protein>
<gene>
    <name evidence="1" type="ORF">E5331_03280</name>
</gene>
<reference evidence="1" key="1">
    <citation type="submission" date="2019-04" db="EMBL/GenBank/DDBJ databases">
        <title>Microbes associate with the intestines of laboratory mice.</title>
        <authorList>
            <person name="Navarre W."/>
            <person name="Wong E."/>
            <person name="Huang K."/>
            <person name="Tropini C."/>
            <person name="Ng K."/>
            <person name="Yu B."/>
        </authorList>
    </citation>
    <scope>NUCLEOTIDE SEQUENCE</scope>
    <source>
        <strain evidence="1">NM04_E33</strain>
    </source>
</reference>
<keyword evidence="2" id="KW-1185">Reference proteome</keyword>
<evidence type="ECO:0000313" key="1">
    <source>
        <dbReference type="EMBL" id="TGY80273.1"/>
    </source>
</evidence>
<dbReference type="EMBL" id="SRYB01000003">
    <property type="protein sequence ID" value="TGY80273.1"/>
    <property type="molecule type" value="Genomic_DNA"/>
</dbReference>
<comment type="caution">
    <text evidence="1">The sequence shown here is derived from an EMBL/GenBank/DDBJ whole genome shotgun (WGS) entry which is preliminary data.</text>
</comment>
<proteinExistence type="predicted"/>
<evidence type="ECO:0000313" key="2">
    <source>
        <dbReference type="Proteomes" id="UP000306319"/>
    </source>
</evidence>